<evidence type="ECO:0000259" key="1">
    <source>
        <dbReference type="Pfam" id="PF05547"/>
    </source>
</evidence>
<organism evidence="2 3">
    <name type="scientific">Microbacter margulisiae</name>
    <dbReference type="NCBI Taxonomy" id="1350067"/>
    <lineage>
        <taxon>Bacteria</taxon>
        <taxon>Pseudomonadati</taxon>
        <taxon>Bacteroidota</taxon>
        <taxon>Bacteroidia</taxon>
        <taxon>Bacteroidales</taxon>
        <taxon>Porphyromonadaceae</taxon>
        <taxon>Microbacter</taxon>
    </lineage>
</organism>
<evidence type="ECO:0000313" key="3">
    <source>
        <dbReference type="Proteomes" id="UP000544222"/>
    </source>
</evidence>
<dbReference type="AlphaFoldDB" id="A0A7W5H1A0"/>
<dbReference type="PANTHER" id="PTHR41775:SF1">
    <property type="entry name" value="PEPTIDASE M6-LIKE DOMAIN-CONTAINING PROTEIN"/>
    <property type="match status" value="1"/>
</dbReference>
<dbReference type="NCBIfam" id="TIGR03296">
    <property type="entry name" value="M6dom_TIGR03296"/>
    <property type="match status" value="1"/>
</dbReference>
<proteinExistence type="predicted"/>
<keyword evidence="3" id="KW-1185">Reference proteome</keyword>
<dbReference type="GO" id="GO:0008237">
    <property type="term" value="F:metallopeptidase activity"/>
    <property type="evidence" value="ECO:0007669"/>
    <property type="project" value="UniProtKB-KW"/>
</dbReference>
<evidence type="ECO:0000313" key="2">
    <source>
        <dbReference type="EMBL" id="MBB3186141.1"/>
    </source>
</evidence>
<reference evidence="2 3" key="1">
    <citation type="submission" date="2020-08" db="EMBL/GenBank/DDBJ databases">
        <title>Genomic Encyclopedia of Type Strains, Phase IV (KMG-IV): sequencing the most valuable type-strain genomes for metagenomic binning, comparative biology and taxonomic classification.</title>
        <authorList>
            <person name="Goeker M."/>
        </authorList>
    </citation>
    <scope>NUCLEOTIDE SEQUENCE [LARGE SCALE GENOMIC DNA]</scope>
    <source>
        <strain evidence="2 3">DSM 27471</strain>
    </source>
</reference>
<dbReference type="Pfam" id="PF05547">
    <property type="entry name" value="Peptidase_M6"/>
    <property type="match status" value="1"/>
</dbReference>
<dbReference type="GO" id="GO:0006508">
    <property type="term" value="P:proteolysis"/>
    <property type="evidence" value="ECO:0007669"/>
    <property type="project" value="UniProtKB-KW"/>
</dbReference>
<comment type="caution">
    <text evidence="2">The sequence shown here is derived from an EMBL/GenBank/DDBJ whole genome shotgun (WGS) entry which is preliminary data.</text>
</comment>
<protein>
    <submittedName>
        <fullName evidence="2">M6 family metalloprotease-like protein</fullName>
    </submittedName>
</protein>
<dbReference type="RefSeq" id="WP_183412079.1">
    <property type="nucleotide sequence ID" value="NZ_JACHYB010000001.1"/>
</dbReference>
<dbReference type="PANTHER" id="PTHR41775">
    <property type="entry name" value="SECRETED PROTEIN-RELATED"/>
    <property type="match status" value="1"/>
</dbReference>
<dbReference type="InterPro" id="IPR008757">
    <property type="entry name" value="Peptidase_M6-like_domain"/>
</dbReference>
<keyword evidence="2" id="KW-0482">Metalloprotease</keyword>
<keyword evidence="2" id="KW-0378">Hydrolase</keyword>
<sequence>MKKLIIIFVCLFLLYSLRLLAVSAYPWPVIITQPDGTKITVIQKGDEYMHWLESIDGKMLICNNKGFVTYAMTDQSGNVVSSQIIAHNVSQRTTAETQFLSTLPQKVFYSASLINAIMKAANIQREQAFRTSSVPAGNVKILVVLMAFPDTTFTITSTAYNNLFNQQGYNTNNSEGSVHDYFTANSYGKISMSFDVYGPYTSKHPYSFYGTDTGASGTDQYPDSLVYEAMVDVHKANPSLDFSQYTGIHVVFAGHGQEFSGVKSSAIWSHEGYITPPSYSTITRYAMTSELYGNYAYSPTINTIGVVCHELTHILGAPDFYDTDYNNNGDGQYTGTGEWDLMGEGNWNYTGTNNSGTCPADINMYQKIQFGWVTPTRLDSTQQIANMPNSEQNAVAYVVRTATQNERYILENRQQLGFDAGVPGHGLLIYHAAQDVNDIFYDINITHPQKMYPVCASSTSAQPSAIVNSYGNINSAGCPFPGMSNKTSFTNLSVPAILSWNGNYNNTPITNITENATQHTVSFDYMTGIDIAPAPPVLTDTLQNHQLLLTWTKPTGWPLIADTTSEQHWDGTCSSSYLSYNTKVNIICAQQFSSSVLSSYVGKTWAAVRFFPADSSATSYNLQLYTVSGTTATNIASQPISGIKPNSWNTFFFSQPDTIAANTTYAIGVSYTSSKGYTLMMDNGPAYESNGNYGDLIFPYSTTTAPHSLTFIKVGSDANYGFDINFSVRGLINLGPPLSYNVYHNNTLIGNITSLKDTIAIPTNGTYCIKTVNAGIEGKNEACIDYVAANIDTTDTSKIYVFVVDHIVTVHGIAAGDLIQVYSPLGILYKAFTATSTQEIFTLPAGFWLVKIQKTVRKVVIP</sequence>
<gene>
    <name evidence="2" type="ORF">FHX64_000304</name>
</gene>
<accession>A0A7W5H1A0</accession>
<dbReference type="EMBL" id="JACHYB010000001">
    <property type="protein sequence ID" value="MBB3186141.1"/>
    <property type="molecule type" value="Genomic_DNA"/>
</dbReference>
<feature type="domain" description="Peptidase M6-like" evidence="1">
    <location>
        <begin position="249"/>
        <end position="372"/>
    </location>
</feature>
<name>A0A7W5H1A0_9PORP</name>
<keyword evidence="2" id="KW-0645">Protease</keyword>
<dbReference type="Proteomes" id="UP000544222">
    <property type="component" value="Unassembled WGS sequence"/>
</dbReference>